<gene>
    <name evidence="1" type="ordered locus">CA_C2412</name>
</gene>
<dbReference type="AlphaFoldDB" id="Q97GF5"/>
<proteinExistence type="predicted"/>
<evidence type="ECO:0008006" key="3">
    <source>
        <dbReference type="Google" id="ProtNLM"/>
    </source>
</evidence>
<reference evidence="1 2" key="1">
    <citation type="journal article" date="2001" name="J. Bacteriol.">
        <title>Genome sequence and comparative analysis of the solvent-producing bacterium Clostridium acetobutylicum.</title>
        <authorList>
            <person name="Nolling J."/>
            <person name="Breton G."/>
            <person name="Omelchenko M.V."/>
            <person name="Makarova K.S."/>
            <person name="Zeng Q."/>
            <person name="Gibson R."/>
            <person name="Lee H.M."/>
            <person name="Dubois J."/>
            <person name="Qiu D."/>
            <person name="Hitti J."/>
            <person name="Wolf Y.I."/>
            <person name="Tatusov R.L."/>
            <person name="Sabathe F."/>
            <person name="Doucette-Stamm L."/>
            <person name="Soucaille P."/>
            <person name="Daly M.J."/>
            <person name="Bennett G.N."/>
            <person name="Koonin E.V."/>
            <person name="Smith D.R."/>
        </authorList>
    </citation>
    <scope>NUCLEOTIDE SEQUENCE [LARGE SCALE GENOMIC DNA]</scope>
    <source>
        <strain evidence="2">ATCC 824 / DSM 792 / JCM 1419 / LMG 5710 / VKM B-1787</strain>
    </source>
</reference>
<dbReference type="PIRSF" id="PIRSF031853">
    <property type="entry name" value="UPC031853"/>
    <property type="match status" value="1"/>
</dbReference>
<evidence type="ECO:0000313" key="1">
    <source>
        <dbReference type="EMBL" id="AAK80367.1"/>
    </source>
</evidence>
<organism evidence="1 2">
    <name type="scientific">Clostridium acetobutylicum (strain ATCC 824 / DSM 792 / JCM 1419 / IAM 19013 / LMG 5710 / NBRC 13948 / NRRL B-527 / VKM B-1787 / 2291 / W)</name>
    <dbReference type="NCBI Taxonomy" id="272562"/>
    <lineage>
        <taxon>Bacteria</taxon>
        <taxon>Bacillati</taxon>
        <taxon>Bacillota</taxon>
        <taxon>Clostridia</taxon>
        <taxon>Eubacteriales</taxon>
        <taxon>Clostridiaceae</taxon>
        <taxon>Clostridium</taxon>
    </lineage>
</organism>
<name>Q97GF5_CLOAB</name>
<dbReference type="STRING" id="272562.CA_C2412"/>
<dbReference type="InterPro" id="IPR016984">
    <property type="entry name" value="UCP031853"/>
</dbReference>
<dbReference type="Proteomes" id="UP000000814">
    <property type="component" value="Chromosome"/>
</dbReference>
<accession>Q97GF5</accession>
<keyword evidence="2" id="KW-1185">Reference proteome</keyword>
<dbReference type="GeneID" id="44998892"/>
<dbReference type="KEGG" id="cac:CA_C2412"/>
<sequence length="320" mass="37083">MANWWMINNVNGSENLINKWVEDSVVTFGFPEIGDPTQYDTKDKLLVRCDEVYSDETPMMRIQCEGYIWKFSKEISKGDKILSYNSQSRKYYIGIVESDYEYNPSKYPKYPNTFKVKWLGKHISEDDMSSDLKKSLKSSGSINMVFGCEAEIGRLLVSSGNVNEIIKKEKKLYNDVLECIKAIIYKMDKSKFDMVLKEILNAMNYKVSSNFDNDDKNSYLIVSEDKLKFTKNIIRVCILKDQDVTSSKGILDIISNYKDQINNYLIITDSPIDKGIMGEITKNYFVINMHGIDMVEALFSNYDRLSDEVRNILSLKKMYI</sequence>
<dbReference type="PIR" id="D97197">
    <property type="entry name" value="D97197"/>
</dbReference>
<dbReference type="eggNOG" id="COG4127">
    <property type="taxonomic scope" value="Bacteria"/>
</dbReference>
<protein>
    <recommendedName>
        <fullName evidence="3">Restriction endonuclease type IV Mrr domain-containing protein</fullName>
    </recommendedName>
</protein>
<dbReference type="EMBL" id="AE001437">
    <property type="protein sequence ID" value="AAK80367.1"/>
    <property type="molecule type" value="Genomic_DNA"/>
</dbReference>
<dbReference type="HOGENOM" id="CLU_867910_0_0_9"/>
<dbReference type="RefSeq" id="WP_010965708.1">
    <property type="nucleotide sequence ID" value="NC_003030.1"/>
</dbReference>
<dbReference type="OrthoDB" id="9781481at2"/>
<evidence type="ECO:0000313" key="2">
    <source>
        <dbReference type="Proteomes" id="UP000000814"/>
    </source>
</evidence>
<dbReference type="PATRIC" id="fig|272562.8.peg.2609"/>